<dbReference type="GO" id="GO:0016853">
    <property type="term" value="F:isomerase activity"/>
    <property type="evidence" value="ECO:0007669"/>
    <property type="project" value="UniProtKB-KW"/>
</dbReference>
<dbReference type="RefSeq" id="WP_295321300.1">
    <property type="nucleotide sequence ID" value="NZ_LT598653.1"/>
</dbReference>
<accession>A0A1Y5PWN3</accession>
<dbReference type="Gene3D" id="3.40.30.10">
    <property type="entry name" value="Glutaredoxin"/>
    <property type="match status" value="1"/>
</dbReference>
<dbReference type="InterPro" id="IPR036249">
    <property type="entry name" value="Thioredoxin-like_sf"/>
</dbReference>
<name>A0A1Y5PWN3_9SPHN</name>
<reference evidence="2" key="1">
    <citation type="submission" date="2016-03" db="EMBL/GenBank/DDBJ databases">
        <authorList>
            <person name="Ploux O."/>
        </authorList>
    </citation>
    <scope>NUCLEOTIDE SEQUENCE</scope>
    <source>
        <strain evidence="2">UC10</strain>
    </source>
</reference>
<sequence>MSVFDDPHLDRRTAVLALSGAALGLIAATPAKSATWSQSVTTSPIGAFVVGNPAAKVRLVEYFSYTCHICADFAKASAVPLKTGYVDRGLILFEYRNLVRDPVDMTAALLARTGGARAFVGNHQAIFAAFPAMIAKVQKATEAQKKSWFEGSTAERARKIAADTGLFALMRARGYAQAQLDAALDSEVAQAELTGMTNIGLGADRVTGTPSFFVNGRGAEVTAWPALKSKLDLALKAS</sequence>
<dbReference type="InterPro" id="IPR012336">
    <property type="entry name" value="Thioredoxin-like_fold"/>
</dbReference>
<protein>
    <submittedName>
        <fullName evidence="2">Protein-disulfide isomerase</fullName>
    </submittedName>
</protein>
<proteinExistence type="predicted"/>
<evidence type="ECO:0000313" key="2">
    <source>
        <dbReference type="EMBL" id="SBV34391.1"/>
    </source>
</evidence>
<dbReference type="AlphaFoldDB" id="A0A1Y5PWN3"/>
<keyword evidence="2" id="KW-0413">Isomerase</keyword>
<gene>
    <name evidence="2" type="ORF">SPPYR_3276</name>
</gene>
<dbReference type="KEGG" id="sphu:SPPYR_3276"/>
<evidence type="ECO:0000259" key="1">
    <source>
        <dbReference type="Pfam" id="PF13462"/>
    </source>
</evidence>
<feature type="domain" description="Thioredoxin-like fold" evidence="1">
    <location>
        <begin position="48"/>
        <end position="220"/>
    </location>
</feature>
<dbReference type="SUPFAM" id="SSF52833">
    <property type="entry name" value="Thioredoxin-like"/>
    <property type="match status" value="1"/>
</dbReference>
<dbReference type="Pfam" id="PF13462">
    <property type="entry name" value="Thioredoxin_4"/>
    <property type="match status" value="1"/>
</dbReference>
<dbReference type="EMBL" id="LT598653">
    <property type="protein sequence ID" value="SBV34391.1"/>
    <property type="molecule type" value="Genomic_DNA"/>
</dbReference>
<dbReference type="Gene3D" id="1.10.40.110">
    <property type="match status" value="1"/>
</dbReference>
<organism evidence="2">
    <name type="scientific">uncultured Sphingopyxis sp</name>
    <dbReference type="NCBI Taxonomy" id="310581"/>
    <lineage>
        <taxon>Bacteria</taxon>
        <taxon>Pseudomonadati</taxon>
        <taxon>Pseudomonadota</taxon>
        <taxon>Alphaproteobacteria</taxon>
        <taxon>Sphingomonadales</taxon>
        <taxon>Sphingomonadaceae</taxon>
        <taxon>Sphingopyxis</taxon>
        <taxon>environmental samples</taxon>
    </lineage>
</organism>